<feature type="compositionally biased region" description="Low complexity" evidence="2">
    <location>
        <begin position="383"/>
        <end position="400"/>
    </location>
</feature>
<accession>A0A507BAE3</accession>
<evidence type="ECO:0000313" key="5">
    <source>
        <dbReference type="Proteomes" id="UP000319257"/>
    </source>
</evidence>
<evidence type="ECO:0000256" key="2">
    <source>
        <dbReference type="SAM" id="MobiDB-lite"/>
    </source>
</evidence>
<dbReference type="GeneID" id="41973478"/>
<feature type="compositionally biased region" description="Low complexity" evidence="2">
    <location>
        <begin position="659"/>
        <end position="674"/>
    </location>
</feature>
<keyword evidence="1" id="KW-0539">Nucleus</keyword>
<evidence type="ECO:0000313" key="4">
    <source>
        <dbReference type="EMBL" id="TPX13560.1"/>
    </source>
</evidence>
<feature type="region of interest" description="Disordered" evidence="2">
    <location>
        <begin position="717"/>
        <end position="739"/>
    </location>
</feature>
<dbReference type="InterPro" id="IPR007219">
    <property type="entry name" value="XnlR_reg_dom"/>
</dbReference>
<feature type="compositionally biased region" description="Gly residues" evidence="2">
    <location>
        <begin position="649"/>
        <end position="658"/>
    </location>
</feature>
<feature type="region of interest" description="Disordered" evidence="2">
    <location>
        <begin position="773"/>
        <end position="932"/>
    </location>
</feature>
<dbReference type="GO" id="GO:0003677">
    <property type="term" value="F:DNA binding"/>
    <property type="evidence" value="ECO:0007669"/>
    <property type="project" value="InterPro"/>
</dbReference>
<keyword evidence="5" id="KW-1185">Reference proteome</keyword>
<evidence type="ECO:0000256" key="1">
    <source>
        <dbReference type="ARBA" id="ARBA00023242"/>
    </source>
</evidence>
<proteinExistence type="predicted"/>
<dbReference type="GO" id="GO:0006351">
    <property type="term" value="P:DNA-templated transcription"/>
    <property type="evidence" value="ECO:0007669"/>
    <property type="project" value="InterPro"/>
</dbReference>
<feature type="compositionally biased region" description="Basic residues" evidence="2">
    <location>
        <begin position="675"/>
        <end position="688"/>
    </location>
</feature>
<protein>
    <recommendedName>
        <fullName evidence="3">Xylanolytic transcriptional activator regulatory domain-containing protein</fullName>
    </recommendedName>
</protein>
<dbReference type="Pfam" id="PF04082">
    <property type="entry name" value="Fungal_trans"/>
    <property type="match status" value="1"/>
</dbReference>
<name>A0A507BAE3_9PEZI</name>
<evidence type="ECO:0000259" key="3">
    <source>
        <dbReference type="Pfam" id="PF04082"/>
    </source>
</evidence>
<feature type="compositionally biased region" description="Gly residues" evidence="2">
    <location>
        <begin position="836"/>
        <end position="864"/>
    </location>
</feature>
<dbReference type="CDD" id="cd12148">
    <property type="entry name" value="fungal_TF_MHR"/>
    <property type="match status" value="1"/>
</dbReference>
<feature type="compositionally biased region" description="Polar residues" evidence="2">
    <location>
        <begin position="689"/>
        <end position="699"/>
    </location>
</feature>
<feature type="domain" description="Xylanolytic transcriptional activator regulatory" evidence="3">
    <location>
        <begin position="142"/>
        <end position="306"/>
    </location>
</feature>
<organism evidence="4 5">
    <name type="scientific">Thyridium curvatum</name>
    <dbReference type="NCBI Taxonomy" id="1093900"/>
    <lineage>
        <taxon>Eukaryota</taxon>
        <taxon>Fungi</taxon>
        <taxon>Dikarya</taxon>
        <taxon>Ascomycota</taxon>
        <taxon>Pezizomycotina</taxon>
        <taxon>Sordariomycetes</taxon>
        <taxon>Sordariomycetidae</taxon>
        <taxon>Thyridiales</taxon>
        <taxon>Thyridiaceae</taxon>
        <taxon>Thyridium</taxon>
    </lineage>
</organism>
<dbReference type="AlphaFoldDB" id="A0A507BAE3"/>
<dbReference type="Proteomes" id="UP000319257">
    <property type="component" value="Unassembled WGS sequence"/>
</dbReference>
<dbReference type="RefSeq" id="XP_030995271.1">
    <property type="nucleotide sequence ID" value="XM_031140619.1"/>
</dbReference>
<feature type="region of interest" description="Disordered" evidence="2">
    <location>
        <begin position="73"/>
        <end position="125"/>
    </location>
</feature>
<dbReference type="EMBL" id="SKBQ01000033">
    <property type="protein sequence ID" value="TPX13560.1"/>
    <property type="molecule type" value="Genomic_DNA"/>
</dbReference>
<dbReference type="InterPro" id="IPR050797">
    <property type="entry name" value="Carb_Metab_Trans_Reg"/>
</dbReference>
<comment type="caution">
    <text evidence="4">The sequence shown here is derived from an EMBL/GenBank/DDBJ whole genome shotgun (WGS) entry which is preliminary data.</text>
</comment>
<dbReference type="OrthoDB" id="271595at2759"/>
<feature type="region of interest" description="Disordered" evidence="2">
    <location>
        <begin position="1"/>
        <end position="46"/>
    </location>
</feature>
<feature type="compositionally biased region" description="Low complexity" evidence="2">
    <location>
        <begin position="8"/>
        <end position="23"/>
    </location>
</feature>
<dbReference type="PANTHER" id="PTHR31668">
    <property type="entry name" value="GLUCOSE TRANSPORT TRANSCRIPTION REGULATOR RGT1-RELATED-RELATED"/>
    <property type="match status" value="1"/>
</dbReference>
<sequence>MDPPDFRTASNTNTAAAASGTTSPVAARSRTPSISGTPADAQKRTVCDHCRRRNGTTKAHALLSFFSPLSSKSLDGGTDESSHSAAPSAAPSVPSTPPPVDISWTKISSDPRHAPSEPRSVFTSDQYQPTSRSYLHLVPRCLDLYYEHVYPIMPLLYMPAAREMIHRGGPGTGALTPSEKNLVYALCALTALHMSGQSMPPPAPQSSWEAVGRFFLDQCISVRHSYDFFDDASLGAVISSFWLSTSFFEINQSRKSWLYLREALALALDLGLHDDATYVGLGPEEKLCRQRVFWQLFVTERSFAILRNKTITFKKTPSLPTTRHPYESPEIHAGFLQLISSYVPLDESFVTAWNEGSDPHVSATTYLTLQNLLAIPPSFVHGSRPSTPSTESTPRYPPSEVISPTTIPATTANHNHNHNHSRQQHPQTDHDQSNQSQPEPTAIQKADLLITQQWLRLIVWQSSFRQGLLSWAAPHESMHFAFPLAIARRTASVLQSLPPSAVEVHGMGIFEKIFEIGTWCINVLGACDAAGTSAHHHAAVPPAPGGLRMDFVGGGAGVGTDLGLLGGAGSGDRKGATIDPLEFFVKTLSASPNSRTQFAERLLMFAGERPGGMRMSLSPGLSSAVPLPGPHIPMPAAAASGHAFSPLGSSGGGGGGGAAQQQPLPSPASEVAPHSHPHPHPHPPRRQHTWSTGGVSSNAGSVIGEYIGGGGGINGSSNAADDDLESEAARSTGVISRNPSDVSLHSGGLALLHHPLSGFGGGGLAPLTPAMVKQEPLSSGGDGGGDDLGVMMMGGGHHGHGGNGGRGVGVGMGIGGVAQMPPPAWRPASSGHHHGGSGSGSWGGSGGGGGGGLSPGGGGFGGEMHGTVRGPPGQEYTFGGAGESNGTTPRILGNGHVGGEQQQQQQQQHVQHSTGAYHGHGHGGNLDHTGIW</sequence>
<feature type="compositionally biased region" description="Low complexity" evidence="2">
    <location>
        <begin position="83"/>
        <end position="93"/>
    </location>
</feature>
<dbReference type="STRING" id="1093900.A0A507BAE3"/>
<dbReference type="PANTHER" id="PTHR31668:SF29">
    <property type="entry name" value="ZN(2)-C6 FUNGAL-TYPE DOMAIN-CONTAINING PROTEIN"/>
    <property type="match status" value="1"/>
</dbReference>
<feature type="region of interest" description="Disordered" evidence="2">
    <location>
        <begin position="380"/>
        <end position="440"/>
    </location>
</feature>
<feature type="region of interest" description="Disordered" evidence="2">
    <location>
        <begin position="637"/>
        <end position="703"/>
    </location>
</feature>
<reference evidence="4 5" key="1">
    <citation type="submission" date="2019-06" db="EMBL/GenBank/DDBJ databases">
        <title>Draft genome sequence of the filamentous fungus Phialemoniopsis curvata isolated from diesel fuel.</title>
        <authorList>
            <person name="Varaljay V.A."/>
            <person name="Lyon W.J."/>
            <person name="Crouch A.L."/>
            <person name="Drake C.E."/>
            <person name="Hollomon J.M."/>
            <person name="Nadeau L.J."/>
            <person name="Nunn H.S."/>
            <person name="Stevenson B.S."/>
            <person name="Bojanowski C.L."/>
            <person name="Crookes-Goodson W.J."/>
        </authorList>
    </citation>
    <scope>NUCLEOTIDE SEQUENCE [LARGE SCALE GENOMIC DNA]</scope>
    <source>
        <strain evidence="4 5">D216</strain>
    </source>
</reference>
<gene>
    <name evidence="4" type="ORF">E0L32_006031</name>
</gene>
<dbReference type="InParanoid" id="A0A507BAE3"/>
<feature type="compositionally biased region" description="Gly residues" evidence="2">
    <location>
        <begin position="780"/>
        <end position="816"/>
    </location>
</feature>
<dbReference type="GO" id="GO:0008270">
    <property type="term" value="F:zinc ion binding"/>
    <property type="evidence" value="ECO:0007669"/>
    <property type="project" value="InterPro"/>
</dbReference>
<feature type="compositionally biased region" description="Polar residues" evidence="2">
    <location>
        <begin position="402"/>
        <end position="412"/>
    </location>
</feature>